<dbReference type="InterPro" id="IPR004559">
    <property type="entry name" value="HemW-like"/>
</dbReference>
<keyword evidence="2" id="KW-0479">Metal-binding</keyword>
<dbReference type="InterPro" id="IPR034505">
    <property type="entry name" value="Coproporphyrinogen-III_oxidase"/>
</dbReference>
<proteinExistence type="inferred from homology"/>
<dbReference type="InterPro" id="IPR058240">
    <property type="entry name" value="rSAM_sf"/>
</dbReference>
<accession>A0ABP7PES8</accession>
<protein>
    <recommendedName>
        <fullName evidence="2">Heme chaperone HemW</fullName>
    </recommendedName>
</protein>
<dbReference type="Pfam" id="PF04055">
    <property type="entry name" value="Radical_SAM"/>
    <property type="match status" value="1"/>
</dbReference>
<dbReference type="NCBIfam" id="TIGR00539">
    <property type="entry name" value="hemN_rel"/>
    <property type="match status" value="1"/>
</dbReference>
<comment type="caution">
    <text evidence="4">The sequence shown here is derived from an EMBL/GenBank/DDBJ whole genome shotgun (WGS) entry which is preliminary data.</text>
</comment>
<evidence type="ECO:0000313" key="4">
    <source>
        <dbReference type="EMBL" id="GAA3963358.1"/>
    </source>
</evidence>
<keyword evidence="2" id="KW-0143">Chaperone</keyword>
<keyword evidence="2" id="KW-0963">Cytoplasm</keyword>
<keyword evidence="5" id="KW-1185">Reference proteome</keyword>
<evidence type="ECO:0000259" key="3">
    <source>
        <dbReference type="PROSITE" id="PS51918"/>
    </source>
</evidence>
<organism evidence="4 5">
    <name type="scientific">Mucilaginibacter dorajii</name>
    <dbReference type="NCBI Taxonomy" id="692994"/>
    <lineage>
        <taxon>Bacteria</taxon>
        <taxon>Pseudomonadati</taxon>
        <taxon>Bacteroidota</taxon>
        <taxon>Sphingobacteriia</taxon>
        <taxon>Sphingobacteriales</taxon>
        <taxon>Sphingobacteriaceae</taxon>
        <taxon>Mucilaginibacter</taxon>
    </lineage>
</organism>
<dbReference type="InterPro" id="IPR006638">
    <property type="entry name" value="Elp3/MiaA/NifB-like_rSAM"/>
</dbReference>
<dbReference type="InterPro" id="IPR007197">
    <property type="entry name" value="rSAM"/>
</dbReference>
<dbReference type="PANTHER" id="PTHR13932">
    <property type="entry name" value="COPROPORPHYRINIGEN III OXIDASE"/>
    <property type="match status" value="1"/>
</dbReference>
<reference evidence="5" key="1">
    <citation type="journal article" date="2019" name="Int. J. Syst. Evol. Microbiol.">
        <title>The Global Catalogue of Microorganisms (GCM) 10K type strain sequencing project: providing services to taxonomists for standard genome sequencing and annotation.</title>
        <authorList>
            <consortium name="The Broad Institute Genomics Platform"/>
            <consortium name="The Broad Institute Genome Sequencing Center for Infectious Disease"/>
            <person name="Wu L."/>
            <person name="Ma J."/>
        </authorList>
    </citation>
    <scope>NUCLEOTIDE SEQUENCE [LARGE SCALE GENOMIC DNA]</scope>
    <source>
        <strain evidence="5">JCM 16601</strain>
    </source>
</reference>
<dbReference type="SFLD" id="SFLDG01065">
    <property type="entry name" value="anaerobic_coproporphyrinogen-I"/>
    <property type="match status" value="1"/>
</dbReference>
<comment type="similarity">
    <text evidence="1">Belongs to the anaerobic coproporphyrinogen-III oxidase family. HemW subfamily.</text>
</comment>
<keyword evidence="2" id="KW-0004">4Fe-4S</keyword>
<comment type="subcellular location">
    <subcellularLocation>
        <location evidence="2">Cytoplasm</location>
    </subcellularLocation>
</comment>
<dbReference type="SFLD" id="SFLDS00029">
    <property type="entry name" value="Radical_SAM"/>
    <property type="match status" value="1"/>
</dbReference>
<dbReference type="SFLD" id="SFLDF00288">
    <property type="entry name" value="HemN-like__clustered_with_nucl"/>
    <property type="match status" value="1"/>
</dbReference>
<keyword evidence="2" id="KW-0349">Heme</keyword>
<dbReference type="SFLD" id="SFLDF00562">
    <property type="entry name" value="HemN-like__clustered_with_heat"/>
    <property type="match status" value="1"/>
</dbReference>
<name>A0ABP7PES8_9SPHI</name>
<dbReference type="CDD" id="cd01335">
    <property type="entry name" value="Radical_SAM"/>
    <property type="match status" value="1"/>
</dbReference>
<dbReference type="Gene3D" id="3.80.30.20">
    <property type="entry name" value="tm_1862 like domain"/>
    <property type="match status" value="1"/>
</dbReference>
<sequence length="389" mass="44082">MLKIDTYTKYIYQLCQMAGIYIHIPFCKQACHYCDFHFSTSPQYKDELVQSLVAEIGLQKSYLNGETIETIYFGGGTPSVLAADEIHLLINTITELHTAASNAEITLEANPDDLDAAKIKALRQTDVNRLSIGIQSFFDEDLVWMNRAHRAKESEAAVKRAQDAGFENITADLIYGYPLLTDTKWKHNLDKMFELNIPHISAYSMTVEPETALAAFISKKKQPPMNEQQSAAQFMVLMQAMTDHGFEHYEISNFCRPGHYSRHNSNYWQGVKYLGIGPSAHSYNGETRQWNIANNAKYTKAITTGKIPAETETLTEENRLNEYIMTSIRTMWGLDLNRLNGIAKGSADELMTSADEYFDKEWVTQKDNTLFLTPTGKLYADHIAAGLFF</sequence>
<keyword evidence="2" id="KW-0408">Iron</keyword>
<dbReference type="InterPro" id="IPR023404">
    <property type="entry name" value="rSAM_horseshoe"/>
</dbReference>
<dbReference type="PROSITE" id="PS51918">
    <property type="entry name" value="RADICAL_SAM"/>
    <property type="match status" value="1"/>
</dbReference>
<evidence type="ECO:0000313" key="5">
    <source>
        <dbReference type="Proteomes" id="UP001500742"/>
    </source>
</evidence>
<evidence type="ECO:0000256" key="2">
    <source>
        <dbReference type="RuleBase" id="RU364116"/>
    </source>
</evidence>
<comment type="function">
    <text evidence="2">Probably acts as a heme chaperone, transferring heme to an unknown acceptor. Binds one molecule of heme per monomer, possibly covalently. Binds 1 [4Fe-4S] cluster. The cluster is coordinated with 3 cysteines and an exchangeable S-adenosyl-L-methionine.</text>
</comment>
<dbReference type="PANTHER" id="PTHR13932:SF5">
    <property type="entry name" value="RADICAL S-ADENOSYL METHIONINE DOMAIN-CONTAINING PROTEIN 1, MITOCHONDRIAL"/>
    <property type="match status" value="1"/>
</dbReference>
<dbReference type="Proteomes" id="UP001500742">
    <property type="component" value="Unassembled WGS sequence"/>
</dbReference>
<dbReference type="SUPFAM" id="SSF102114">
    <property type="entry name" value="Radical SAM enzymes"/>
    <property type="match status" value="1"/>
</dbReference>
<evidence type="ECO:0000256" key="1">
    <source>
        <dbReference type="ARBA" id="ARBA00006100"/>
    </source>
</evidence>
<dbReference type="EMBL" id="BAAAZC010000007">
    <property type="protein sequence ID" value="GAA3963358.1"/>
    <property type="molecule type" value="Genomic_DNA"/>
</dbReference>
<feature type="domain" description="Radical SAM core" evidence="3">
    <location>
        <begin position="12"/>
        <end position="247"/>
    </location>
</feature>
<gene>
    <name evidence="4" type="primary">hemW</name>
    <name evidence="4" type="ORF">GCM10022210_09360</name>
</gene>
<keyword evidence="2" id="KW-0411">Iron-sulfur</keyword>
<dbReference type="SMART" id="SM00729">
    <property type="entry name" value="Elp3"/>
    <property type="match status" value="1"/>
</dbReference>
<keyword evidence="2" id="KW-0949">S-adenosyl-L-methionine</keyword>